<proteinExistence type="predicted"/>
<feature type="compositionally biased region" description="Low complexity" evidence="1">
    <location>
        <begin position="167"/>
        <end position="187"/>
    </location>
</feature>
<accession>A0AAF1BPU8</accession>
<dbReference type="EMBL" id="CP086715">
    <property type="protein sequence ID" value="WOO79858.1"/>
    <property type="molecule type" value="Genomic_DNA"/>
</dbReference>
<feature type="compositionally biased region" description="Polar residues" evidence="1">
    <location>
        <begin position="294"/>
        <end position="305"/>
    </location>
</feature>
<feature type="region of interest" description="Disordered" evidence="1">
    <location>
        <begin position="291"/>
        <end position="376"/>
    </location>
</feature>
<feature type="region of interest" description="Disordered" evidence="1">
    <location>
        <begin position="485"/>
        <end position="520"/>
    </location>
</feature>
<gene>
    <name evidence="2" type="ORF">LOC62_02G003373</name>
</gene>
<feature type="region of interest" description="Disordered" evidence="1">
    <location>
        <begin position="801"/>
        <end position="864"/>
    </location>
</feature>
<feature type="region of interest" description="Disordered" evidence="1">
    <location>
        <begin position="553"/>
        <end position="576"/>
    </location>
</feature>
<feature type="region of interest" description="Disordered" evidence="1">
    <location>
        <begin position="1125"/>
        <end position="1147"/>
    </location>
</feature>
<organism evidence="2 3">
    <name type="scientific">Vanrija pseudolonga</name>
    <dbReference type="NCBI Taxonomy" id="143232"/>
    <lineage>
        <taxon>Eukaryota</taxon>
        <taxon>Fungi</taxon>
        <taxon>Dikarya</taxon>
        <taxon>Basidiomycota</taxon>
        <taxon>Agaricomycotina</taxon>
        <taxon>Tremellomycetes</taxon>
        <taxon>Trichosporonales</taxon>
        <taxon>Trichosporonaceae</taxon>
        <taxon>Vanrija</taxon>
    </lineage>
</organism>
<feature type="compositionally biased region" description="Low complexity" evidence="1">
    <location>
        <begin position="437"/>
        <end position="462"/>
    </location>
</feature>
<feature type="compositionally biased region" description="Low complexity" evidence="1">
    <location>
        <begin position="330"/>
        <end position="339"/>
    </location>
</feature>
<dbReference type="Proteomes" id="UP000827549">
    <property type="component" value="Chromosome 2"/>
</dbReference>
<feature type="region of interest" description="Disordered" evidence="1">
    <location>
        <begin position="1"/>
        <end position="201"/>
    </location>
</feature>
<dbReference type="RefSeq" id="XP_062625890.1">
    <property type="nucleotide sequence ID" value="XM_062769906.1"/>
</dbReference>
<reference evidence="2" key="1">
    <citation type="submission" date="2023-10" db="EMBL/GenBank/DDBJ databases">
        <authorList>
            <person name="Noh H."/>
        </authorList>
    </citation>
    <scope>NUCLEOTIDE SEQUENCE</scope>
    <source>
        <strain evidence="2">DUCC4014</strain>
    </source>
</reference>
<feature type="compositionally biased region" description="Basic and acidic residues" evidence="1">
    <location>
        <begin position="314"/>
        <end position="326"/>
    </location>
</feature>
<keyword evidence="3" id="KW-1185">Reference proteome</keyword>
<feature type="compositionally biased region" description="Low complexity" evidence="1">
    <location>
        <begin position="485"/>
        <end position="507"/>
    </location>
</feature>
<sequence>MDIDKDFPALGQHKAAMEQQTPKAKPTKKKPAARGGAGDSAAVDTGNQAAATTSNVDATNDGGANVAAAPVTKNKPRTRKEAAPASAPTTADDDPYFKEGGGESSVADASGSGIIEPLLPRTSRTRNNRKATSPAPEATADPAVAGTVPKPKTAAKRAKPGPNNAYAPGGTTTNSATAAASKSPPNTRARTSAPAPQATAVTWNTDWSNIVDAAASAKAAAGAGNTVAAASGSNTAAAESTAAAAESTAAATVDTVVSAGSTGIAQPTKKRLCGNDWRKLKAERLLAAGIADDGTQQPVDDNTPQPAVGKGKGKGKDKAKAKDKGKGKAKATPSTAAPAINSTAQAAAPVDDDGGNAQVSQHAPYGQHGQPSQHDQYLPYDQHAEFQHPQLGQHHQYAEHVQLPKHGLHGRQPQHPQHPEHGQHLQYLQQGQHAQYGQYGQDGQHGQYGQQGPHPQHPQYGQHGERGQHPQHGYDHQYAEYLQHPPQGQHSQHGQQLQHPQEGQYGQHGHAIPPPPDDDVAYAIFAASNGGQLNVPEEKVVEFLDQNPGMEELIWGPRSDGPSTASAPPAAGPPLAAGEAEEMAAYVSALNINNNFVNHPGGMNPSAFHPVGNARPIGYAPPIGHAPHIGRAPHAGHVPPVGHGPHMALGHAPHVATGFAPHMAAGFGPPVAATRAPYHVVTPKDQHDLGASRLFNVPKRSETVTKNALSQDWVQPSMGVTHQTALGPTTYIVRAMPAQGSAHRPNFGGPSVARGTFTTPRVAASSSVASPAETPMGSAHRTNFGVPNVARATHSVSSVAGSSTIASPAETPLMTPAIDSRGSTMSPTIASQPEEDEFSWAIDYPDQPKPADTSPPVPQQSHSNYSATSIGLGLMNNAGNDTGSAVDRDSLMMAAGFGGGSAEAAAGTTTSAPAAQLPTAVAPSAIFGIPRLNAPAISWTGNFNEQSSVNGPSATQVYDANVGDGATASQPGAQQQTAAAPDAVFRFMAGGAPATSSTGNFKDEDLVSETSAPVPDANRVGANFTSPATTGQTTTDQANQLGPGINDTHIEIHPTDAEVAEVLRAMEQVIDEVRANSGVASTVQQSGSGGTTSSCAFEAVHGPPAGYAAPSNQAVGTAPMAFATPSASAAPNTSAGNSATSTTSNATHRSSPIIFHDIAFPDASPRNLFLRTGLYFPPVRGTEMAFGIFFATWRLFRMFSHNNWQEFFTVMSGELPGYSRDTLFKVSIATIQGHYVYKGFMKAHDELYQQATGQAPRKPMCFLAFHHYILSNKFNPHGFPQMPLTTALI</sequence>
<feature type="compositionally biased region" description="Low complexity" evidence="1">
    <location>
        <begin position="559"/>
        <end position="576"/>
    </location>
</feature>
<feature type="compositionally biased region" description="Polar residues" evidence="1">
    <location>
        <begin position="45"/>
        <end position="58"/>
    </location>
</feature>
<name>A0AAF1BPU8_9TREE</name>
<feature type="region of interest" description="Disordered" evidence="1">
    <location>
        <begin position="437"/>
        <end position="472"/>
    </location>
</feature>
<evidence type="ECO:0000313" key="2">
    <source>
        <dbReference type="EMBL" id="WOO79858.1"/>
    </source>
</evidence>
<feature type="compositionally biased region" description="Polar residues" evidence="1">
    <location>
        <begin position="1023"/>
        <end position="1036"/>
    </location>
</feature>
<dbReference type="GeneID" id="87806617"/>
<evidence type="ECO:0000313" key="3">
    <source>
        <dbReference type="Proteomes" id="UP000827549"/>
    </source>
</evidence>
<feature type="compositionally biased region" description="Polar residues" evidence="1">
    <location>
        <begin position="821"/>
        <end position="831"/>
    </location>
</feature>
<protein>
    <submittedName>
        <fullName evidence="2">Uncharacterized protein</fullName>
    </submittedName>
</protein>
<feature type="compositionally biased region" description="Basic and acidic residues" evidence="1">
    <location>
        <begin position="463"/>
        <end position="472"/>
    </location>
</feature>
<evidence type="ECO:0000256" key="1">
    <source>
        <dbReference type="SAM" id="MobiDB-lite"/>
    </source>
</evidence>
<feature type="region of interest" description="Disordered" evidence="1">
    <location>
        <begin position="1011"/>
        <end position="1036"/>
    </location>
</feature>